<sequence length="258" mass="28240">MHVSAHIRALQSRFPALLEAKAGAQRLMRRALRQPFEADFTLLSRWTPEPGEVFIDVGANRGQSIDAIRLYHPDALIHAFEPNAHLAAQLARVFARDGALAVYACGLGERDETRTLHVPVYRGFVYDGLASFDAAECAGWLNADTVAGFDPDKLEIIAFEARAFPLDDLDLNPGFIKLDVQGFERSVLTGARATLERCQPLVMLENNADADAFLTGELGWTRAAWTGTALSPGREGALNTLYYGPQRAASLMRAELLG</sequence>
<dbReference type="SUPFAM" id="SSF53335">
    <property type="entry name" value="S-adenosyl-L-methionine-dependent methyltransferases"/>
    <property type="match status" value="1"/>
</dbReference>
<dbReference type="GO" id="GO:0008168">
    <property type="term" value="F:methyltransferase activity"/>
    <property type="evidence" value="ECO:0007669"/>
    <property type="project" value="UniProtKB-KW"/>
</dbReference>
<reference evidence="2 3" key="1">
    <citation type="submission" date="2019-09" db="EMBL/GenBank/DDBJ databases">
        <authorList>
            <person name="Kevbrin V."/>
            <person name="Grouzdev D.S."/>
        </authorList>
    </citation>
    <scope>NUCLEOTIDE SEQUENCE [LARGE SCALE GENOMIC DNA]</scope>
    <source>
        <strain evidence="2 3">G-192</strain>
    </source>
</reference>
<dbReference type="NCBIfam" id="TIGR01444">
    <property type="entry name" value="fkbM_fam"/>
    <property type="match status" value="1"/>
</dbReference>
<keyword evidence="3" id="KW-1185">Reference proteome</keyword>
<dbReference type="Proteomes" id="UP000325122">
    <property type="component" value="Unassembled WGS sequence"/>
</dbReference>
<keyword evidence="2" id="KW-0489">Methyltransferase</keyword>
<organism evidence="2 3">
    <name type="scientific">Alkalicaulis satelles</name>
    <dbReference type="NCBI Taxonomy" id="2609175"/>
    <lineage>
        <taxon>Bacteria</taxon>
        <taxon>Pseudomonadati</taxon>
        <taxon>Pseudomonadota</taxon>
        <taxon>Alphaproteobacteria</taxon>
        <taxon>Maricaulales</taxon>
        <taxon>Maricaulaceae</taxon>
        <taxon>Alkalicaulis</taxon>
    </lineage>
</organism>
<name>A0A5M6ZJW8_9PROT</name>
<evidence type="ECO:0000313" key="3">
    <source>
        <dbReference type="Proteomes" id="UP000325122"/>
    </source>
</evidence>
<protein>
    <submittedName>
        <fullName evidence="2">FkbM family methyltransferase</fullName>
    </submittedName>
</protein>
<dbReference type="Pfam" id="PF05050">
    <property type="entry name" value="Methyltransf_21"/>
    <property type="match status" value="1"/>
</dbReference>
<dbReference type="GO" id="GO:0032259">
    <property type="term" value="P:methylation"/>
    <property type="evidence" value="ECO:0007669"/>
    <property type="project" value="UniProtKB-KW"/>
</dbReference>
<dbReference type="Gene3D" id="3.40.50.150">
    <property type="entry name" value="Vaccinia Virus protein VP39"/>
    <property type="match status" value="1"/>
</dbReference>
<feature type="domain" description="Methyltransferase FkbM" evidence="1">
    <location>
        <begin position="56"/>
        <end position="209"/>
    </location>
</feature>
<dbReference type="RefSeq" id="WP_150022796.1">
    <property type="nucleotide sequence ID" value="NZ_VWOJ01000002.1"/>
</dbReference>
<dbReference type="EMBL" id="VWOJ01000002">
    <property type="protein sequence ID" value="KAA5803528.1"/>
    <property type="molecule type" value="Genomic_DNA"/>
</dbReference>
<accession>A0A5M6ZJW8</accession>
<dbReference type="PANTHER" id="PTHR34203">
    <property type="entry name" value="METHYLTRANSFERASE, FKBM FAMILY PROTEIN"/>
    <property type="match status" value="1"/>
</dbReference>
<comment type="caution">
    <text evidence="2">The sequence shown here is derived from an EMBL/GenBank/DDBJ whole genome shotgun (WGS) entry which is preliminary data.</text>
</comment>
<evidence type="ECO:0000259" key="1">
    <source>
        <dbReference type="Pfam" id="PF05050"/>
    </source>
</evidence>
<dbReference type="InterPro" id="IPR029063">
    <property type="entry name" value="SAM-dependent_MTases_sf"/>
</dbReference>
<keyword evidence="2" id="KW-0808">Transferase</keyword>
<dbReference type="PANTHER" id="PTHR34203:SF15">
    <property type="entry name" value="SLL1173 PROTEIN"/>
    <property type="match status" value="1"/>
</dbReference>
<gene>
    <name evidence="2" type="ORF">F1654_06900</name>
</gene>
<evidence type="ECO:0000313" key="2">
    <source>
        <dbReference type="EMBL" id="KAA5803528.1"/>
    </source>
</evidence>
<dbReference type="AlphaFoldDB" id="A0A5M6ZJW8"/>
<proteinExistence type="predicted"/>
<dbReference type="InterPro" id="IPR052514">
    <property type="entry name" value="SAM-dependent_MTase"/>
</dbReference>
<dbReference type="InterPro" id="IPR006342">
    <property type="entry name" value="FkbM_mtfrase"/>
</dbReference>